<feature type="coiled-coil region" evidence="1">
    <location>
        <begin position="336"/>
        <end position="386"/>
    </location>
</feature>
<feature type="region of interest" description="Disordered" evidence="2">
    <location>
        <begin position="570"/>
        <end position="589"/>
    </location>
</feature>
<name>A0ABP0NM42_9DINO</name>
<sequence>MALPRALWALGLLFGIAHVAATVATCAGTFDADAQRPGTGPCNASGETQEVEALLQLQPAVLKAEEAHDTKPLPEPSVASGRFKLKDIRAILKRMKELLPLYRENWQHSKDVLASLKNSTEHLDEKIANIPGQASTRLVPPSSSDGPCYVNVQPKATCKETQLESGACQFTISNKEAEASSRGTILSGCREIKDSFQELFLYCNDVSQTRRVTATTCGTGTAHFEHHLAAFVNSSQCKMVGCTGDTGRHPCRDDYVGTGADPRATMDFTVPPGLCVFIIQQPGEAGQETDLLTISSKDFIPRGPTKTNSHPGPDAAERAVALQVDPIDGGATRGLAAEIRQDIKQGIKEVKEELEETFLTKLQQDHQELEQVKQHLSQELQMQQILPQLLEASASHSRASGAPGSPRGSAAKAERHFLAAFQRQHVEDGSGQFELCKDVSRTSQRKKPMASMEIDDGSYTFACCGHESLTCSGCMKLGTNGACDACAGGFVATNGACEACMDFKWESIEGLNCFSATCSDEKVRGFSSNEACCKCGGGHRLATEFSYFVGAAVVGSPSIVGHPVPRTTAKYSVDKDGRAPQEGTGSGEGADCELLKHGLTIDSVSGELKFVDGCTSVGCGASEAFAVSCTITAQQGSGLTASSQLAVIAYQGLSYGNAPLIFFEDVSLPSSYVPETVGSVTPNSFKLTCSPSDIADQLTVDATSGQLTHSGNAVAGSVTGVEGVGAVSGAVCYITAEVDLVSSTVPAMVLMPEIWSELTYGYVGTLYASLGQRSPLVKPVVEDGKLAPSRFSAHIPDSSASFDVLTGAGTYKGFLLFRLDVKTGYLRLEPSTALSDVLPQSETRAGLTVNVTIFAHYEWPALSTGPVQLTQLEVSVKDSTCWVSQSLSFATRTILGQESSVTALGACKSLCRSDPHCAHLSWNSSDSTCYSYGRLCFGACEYERIEVEARYASCGERTSCLNVSVADHFYLSGAYCPYGETAVGEMHGQAFLKIGRTEQDSFWLVAYNEAFDSHGTCGSGTGTVLRKPDTQEDFWNVSAQYMEQRGEIVACFDISIAELISGQPMRTCVFEAPVEASSTLGSLKASLLVPSCGAPNLTLAESIQRSDSGAAALAMDSPEGLILDDPATPEIEADFWLHPCHCVPPDWGNNAPVTAEAVAEIPAGSQNLFEASPFLVVEGAFVCEQEYLLGIHLAEKDPSAESVVDASSEFCRVLCAETDGCHFFWFGQVGESRQCWTYSQCHTLYRQVGLSGSLMAWPHGSQVCRIANVDLCWHVTKRREFLSASPLHTVPSCLHQSLFEQCDQKLMLGGTSISSCGKCKYALVSESTSTSDLTVPTAGTSVLSFDSQTIIPAETNQFGGSGLKFEASRLGFLLDTGCYYIKQYKSSASKNSSEVALEMTASWPSVVYLQWWDSIDWTTGSHLRLDPFKEWADYSQWGYVMNSSNPQPKRFQANGAGDLDWKFDSMWFSRAYDAHEDIKLYGSGATSSLKSWPYLVYICPKNIEALNSLQKAPMPGAFPHGSSVQARCWRERYSATSEAAELRCVGGSWVNAQGSLGLSNFEPLDMKQ</sequence>
<evidence type="ECO:0000313" key="5">
    <source>
        <dbReference type="Proteomes" id="UP001642464"/>
    </source>
</evidence>
<organism evidence="4 5">
    <name type="scientific">Durusdinium trenchii</name>
    <dbReference type="NCBI Taxonomy" id="1381693"/>
    <lineage>
        <taxon>Eukaryota</taxon>
        <taxon>Sar</taxon>
        <taxon>Alveolata</taxon>
        <taxon>Dinophyceae</taxon>
        <taxon>Suessiales</taxon>
        <taxon>Symbiodiniaceae</taxon>
        <taxon>Durusdinium</taxon>
    </lineage>
</organism>
<proteinExistence type="predicted"/>
<reference evidence="4 5" key="1">
    <citation type="submission" date="2024-02" db="EMBL/GenBank/DDBJ databases">
        <authorList>
            <person name="Chen Y."/>
            <person name="Shah S."/>
            <person name="Dougan E. K."/>
            <person name="Thang M."/>
            <person name="Chan C."/>
        </authorList>
    </citation>
    <scope>NUCLEOTIDE SEQUENCE [LARGE SCALE GENOMIC DNA]</scope>
</reference>
<evidence type="ECO:0000256" key="1">
    <source>
        <dbReference type="SAM" id="Coils"/>
    </source>
</evidence>
<comment type="caution">
    <text evidence="4">The sequence shown here is derived from an EMBL/GenBank/DDBJ whole genome shotgun (WGS) entry which is preliminary data.</text>
</comment>
<feature type="chain" id="PRO_5046924986" evidence="3">
    <location>
        <begin position="22"/>
        <end position="1568"/>
    </location>
</feature>
<evidence type="ECO:0000256" key="3">
    <source>
        <dbReference type="SAM" id="SignalP"/>
    </source>
</evidence>
<evidence type="ECO:0000256" key="2">
    <source>
        <dbReference type="SAM" id="MobiDB-lite"/>
    </source>
</evidence>
<dbReference type="EMBL" id="CAXAMM010028846">
    <property type="protein sequence ID" value="CAK9063515.1"/>
    <property type="molecule type" value="Genomic_DNA"/>
</dbReference>
<dbReference type="Proteomes" id="UP001642464">
    <property type="component" value="Unassembled WGS sequence"/>
</dbReference>
<gene>
    <name evidence="4" type="ORF">SCF082_LOCUS32881</name>
</gene>
<keyword evidence="5" id="KW-1185">Reference proteome</keyword>
<feature type="signal peptide" evidence="3">
    <location>
        <begin position="1"/>
        <end position="21"/>
    </location>
</feature>
<keyword evidence="3" id="KW-0732">Signal</keyword>
<evidence type="ECO:0000313" key="4">
    <source>
        <dbReference type="EMBL" id="CAK9063515.1"/>
    </source>
</evidence>
<protein>
    <submittedName>
        <fullName evidence="4">Uncharacterized protein</fullName>
    </submittedName>
</protein>
<accession>A0ABP0NM42</accession>
<dbReference type="Gene3D" id="3.50.4.10">
    <property type="entry name" value="Hepatocyte Growth Factor"/>
    <property type="match status" value="1"/>
</dbReference>
<keyword evidence="1" id="KW-0175">Coiled coil</keyword>